<keyword evidence="1" id="KW-0732">Signal</keyword>
<dbReference type="PANTHER" id="PTHR10166">
    <property type="entry name" value="VOLTAGE-DEPENDENT CALCIUM CHANNEL SUBUNIT ALPHA-2/DELTA-RELATED"/>
    <property type="match status" value="1"/>
</dbReference>
<name>A0A7W1XQP4_9BACL</name>
<dbReference type="PROSITE" id="PS51257">
    <property type="entry name" value="PROKAR_LIPOPROTEIN"/>
    <property type="match status" value="1"/>
</dbReference>
<evidence type="ECO:0000313" key="3">
    <source>
        <dbReference type="EMBL" id="MBA4601285.1"/>
    </source>
</evidence>
<feature type="signal peptide" evidence="1">
    <location>
        <begin position="1"/>
        <end position="28"/>
    </location>
</feature>
<dbReference type="InterPro" id="IPR002035">
    <property type="entry name" value="VWF_A"/>
</dbReference>
<protein>
    <submittedName>
        <fullName evidence="3">VWA domain-containing protein</fullName>
    </submittedName>
</protein>
<proteinExistence type="predicted"/>
<dbReference type="AlphaFoldDB" id="A0A7W1XQP4"/>
<dbReference type="GO" id="GO:0005245">
    <property type="term" value="F:voltage-gated calcium channel activity"/>
    <property type="evidence" value="ECO:0007669"/>
    <property type="project" value="TreeGrafter"/>
</dbReference>
<dbReference type="Gene3D" id="3.40.50.410">
    <property type="entry name" value="von Willebrand factor, type A domain"/>
    <property type="match status" value="2"/>
</dbReference>
<dbReference type="SMART" id="SM00327">
    <property type="entry name" value="VWA"/>
    <property type="match status" value="1"/>
</dbReference>
<organism evidence="3 4">
    <name type="scientific">Thermoactinomyces mirandus</name>
    <dbReference type="NCBI Taxonomy" id="2756294"/>
    <lineage>
        <taxon>Bacteria</taxon>
        <taxon>Bacillati</taxon>
        <taxon>Bacillota</taxon>
        <taxon>Bacilli</taxon>
        <taxon>Bacillales</taxon>
        <taxon>Thermoactinomycetaceae</taxon>
        <taxon>Thermoactinomyces</taxon>
    </lineage>
</organism>
<feature type="chain" id="PRO_5038753482" evidence="1">
    <location>
        <begin position="29"/>
        <end position="443"/>
    </location>
</feature>
<sequence length="443" mass="50244">MNRFPKLVFLSILIVVMLLTACNASQEAAINPEESIPEKVKFGEDVQGIFDEKPGVFSGSQYDEQKLQAELDQLPDNISSTEAYRYLVHFLSEDYRPLVKKVEEFDTTYTIAGGQPTDSEQPNALQEKRKQVNIVVLVDASGSMAGHVDGQRKMEIAKHAVSRFAQALPEQVNVSLRVYGHLGSNQRKDKEVSCKSTEEIYPLSKYNQNKFEKSLNQLKPVGYTPIALAIQKAQKDLSKYNASQNENIVYIVSDGIETCGGDPVGAAKQLHESNIKAIVNIIGFDVDNAGQQALKQVAVAGGGEFETANSAEELRRYLDAQNTKMELKWRIWDTEARSKLQGTLIEKETAVRKLVGLAASEFDQKVKLENQRMVDALNYLEEKKKINFENRQTVDSYLIWRKKELEKYSDSKYHSLNKILRDNYQELEKRIKEMKNKGLEEYQ</sequence>
<dbReference type="GO" id="GO:0005891">
    <property type="term" value="C:voltage-gated calcium channel complex"/>
    <property type="evidence" value="ECO:0007669"/>
    <property type="project" value="TreeGrafter"/>
</dbReference>
<reference evidence="3 4" key="1">
    <citation type="submission" date="2020-07" db="EMBL/GenBank/DDBJ databases">
        <title>Thermoactinomyces phylogeny.</title>
        <authorList>
            <person name="Dunlap C."/>
        </authorList>
    </citation>
    <scope>NUCLEOTIDE SEQUENCE [LARGE SCALE GENOMIC DNA]</scope>
    <source>
        <strain evidence="3 4">AMNI-1</strain>
    </source>
</reference>
<dbReference type="Pfam" id="PF13519">
    <property type="entry name" value="VWA_2"/>
    <property type="match status" value="1"/>
</dbReference>
<gene>
    <name evidence="3" type="ORF">H2C83_02870</name>
</gene>
<evidence type="ECO:0000313" key="4">
    <source>
        <dbReference type="Proteomes" id="UP000538292"/>
    </source>
</evidence>
<keyword evidence="4" id="KW-1185">Reference proteome</keyword>
<dbReference type="PANTHER" id="PTHR10166:SF37">
    <property type="entry name" value="STOLID, ISOFORM H"/>
    <property type="match status" value="1"/>
</dbReference>
<dbReference type="SUPFAM" id="SSF53300">
    <property type="entry name" value="vWA-like"/>
    <property type="match status" value="1"/>
</dbReference>
<dbReference type="EMBL" id="JACEOL010000007">
    <property type="protein sequence ID" value="MBA4601285.1"/>
    <property type="molecule type" value="Genomic_DNA"/>
</dbReference>
<evidence type="ECO:0000259" key="2">
    <source>
        <dbReference type="PROSITE" id="PS50234"/>
    </source>
</evidence>
<dbReference type="Proteomes" id="UP000538292">
    <property type="component" value="Unassembled WGS sequence"/>
</dbReference>
<accession>A0A7W1XQP4</accession>
<feature type="domain" description="VWFA" evidence="2">
    <location>
        <begin position="133"/>
        <end position="321"/>
    </location>
</feature>
<evidence type="ECO:0000256" key="1">
    <source>
        <dbReference type="SAM" id="SignalP"/>
    </source>
</evidence>
<dbReference type="PROSITE" id="PS50234">
    <property type="entry name" value="VWFA"/>
    <property type="match status" value="1"/>
</dbReference>
<dbReference type="InterPro" id="IPR051173">
    <property type="entry name" value="Ca_channel_alpha-2/delta"/>
</dbReference>
<dbReference type="InterPro" id="IPR036465">
    <property type="entry name" value="vWFA_dom_sf"/>
</dbReference>
<comment type="caution">
    <text evidence="3">The sequence shown here is derived from an EMBL/GenBank/DDBJ whole genome shotgun (WGS) entry which is preliminary data.</text>
</comment>